<proteinExistence type="predicted"/>
<dbReference type="Proteomes" id="UP000663872">
    <property type="component" value="Unassembled WGS sequence"/>
</dbReference>
<protein>
    <submittedName>
        <fullName evidence="2">Uncharacterized protein</fullName>
    </submittedName>
</protein>
<comment type="caution">
    <text evidence="2">The sequence shown here is derived from an EMBL/GenBank/DDBJ whole genome shotgun (WGS) entry which is preliminary data.</text>
</comment>
<dbReference type="EMBL" id="CAJNYT010001364">
    <property type="protein sequence ID" value="CAF3406713.1"/>
    <property type="molecule type" value="Genomic_DNA"/>
</dbReference>
<sequence>MLYMVLLVKQHSLPKQALINIHLFNSQGCESLFRDTRSLSGSFSTIVNFTINNFIKLSQKLAILNQFKYDQSEHNFSFPKYHKHKHDDRLVLPDQLNEIDRLDIEQIINNAYDQATHIVQHSKMLDVLKRYDLIKLQSLSEFVFDNLSKTSKMRNFSSQITNYYVDEFDLDDKNDDDNVLNDEQNQLDDEALLDFENDDNVVDEKDVLTSTKSEFNGIRIFDNIDPNLKQSYFKIKLNDKIKYLHKQSACWLFLK</sequence>
<evidence type="ECO:0000313" key="1">
    <source>
        <dbReference type="EMBL" id="CAF3406713.1"/>
    </source>
</evidence>
<evidence type="ECO:0000313" key="3">
    <source>
        <dbReference type="Proteomes" id="UP000663865"/>
    </source>
</evidence>
<gene>
    <name evidence="1" type="ORF">GRG538_LOCUS10518</name>
    <name evidence="2" type="ORF">KIK155_LOCUS17030</name>
</gene>
<accession>A0A818IE10</accession>
<evidence type="ECO:0000313" key="2">
    <source>
        <dbReference type="EMBL" id="CAF3522990.1"/>
    </source>
</evidence>
<dbReference type="Proteomes" id="UP000663865">
    <property type="component" value="Unassembled WGS sequence"/>
</dbReference>
<reference evidence="2" key="1">
    <citation type="submission" date="2021-02" db="EMBL/GenBank/DDBJ databases">
        <authorList>
            <person name="Nowell W R."/>
        </authorList>
    </citation>
    <scope>NUCLEOTIDE SEQUENCE</scope>
</reference>
<organism evidence="2 3">
    <name type="scientific">Rotaria socialis</name>
    <dbReference type="NCBI Taxonomy" id="392032"/>
    <lineage>
        <taxon>Eukaryota</taxon>
        <taxon>Metazoa</taxon>
        <taxon>Spiralia</taxon>
        <taxon>Gnathifera</taxon>
        <taxon>Rotifera</taxon>
        <taxon>Eurotatoria</taxon>
        <taxon>Bdelloidea</taxon>
        <taxon>Philodinida</taxon>
        <taxon>Philodinidae</taxon>
        <taxon>Rotaria</taxon>
    </lineage>
</organism>
<name>A0A818IE10_9BILA</name>
<dbReference type="AlphaFoldDB" id="A0A818IE10"/>
<dbReference type="EMBL" id="CAJNYV010003019">
    <property type="protein sequence ID" value="CAF3522990.1"/>
    <property type="molecule type" value="Genomic_DNA"/>
</dbReference>